<dbReference type="EMBL" id="MN740059">
    <property type="protein sequence ID" value="QHT86170.1"/>
    <property type="molecule type" value="Genomic_DNA"/>
</dbReference>
<evidence type="ECO:0000259" key="1">
    <source>
        <dbReference type="Pfam" id="PF02037"/>
    </source>
</evidence>
<dbReference type="InterPro" id="IPR003034">
    <property type="entry name" value="SAP_dom"/>
</dbReference>
<evidence type="ECO:0000313" key="2">
    <source>
        <dbReference type="EMBL" id="QHT86170.1"/>
    </source>
</evidence>
<feature type="domain" description="SAP" evidence="1">
    <location>
        <begin position="37"/>
        <end position="72"/>
    </location>
</feature>
<organism evidence="2">
    <name type="scientific">viral metagenome</name>
    <dbReference type="NCBI Taxonomy" id="1070528"/>
    <lineage>
        <taxon>unclassified sequences</taxon>
        <taxon>metagenomes</taxon>
        <taxon>organismal metagenomes</taxon>
    </lineage>
</organism>
<dbReference type="PROSITE" id="PS50096">
    <property type="entry name" value="IQ"/>
    <property type="match status" value="1"/>
</dbReference>
<name>A0A6C0I0N3_9ZZZZ</name>
<reference evidence="2" key="1">
    <citation type="journal article" date="2020" name="Nature">
        <title>Giant virus diversity and host interactions through global metagenomics.</title>
        <authorList>
            <person name="Schulz F."/>
            <person name="Roux S."/>
            <person name="Paez-Espino D."/>
            <person name="Jungbluth S."/>
            <person name="Walsh D.A."/>
            <person name="Denef V.J."/>
            <person name="McMahon K.D."/>
            <person name="Konstantinidis K.T."/>
            <person name="Eloe-Fadrosh E.A."/>
            <person name="Kyrpides N.C."/>
            <person name="Woyke T."/>
        </authorList>
    </citation>
    <scope>NUCLEOTIDE SEQUENCE</scope>
    <source>
        <strain evidence="2">GVMAG-M-3300023184-184</strain>
    </source>
</reference>
<sequence>MFSKPVFNFIIQKNTVKNNILTHNNLLPFNNYEKNRDLTKYKLRELKEIAKQCNLLITATKPVLIKRIENHFNKIIYYCIKIQKNFRGYIARQFIKLKGPGFKNLSICVNDTDFITLDPLSEIEPMFFFSYSIDDITFGCNIISLAQYIKTYGIKYQPYNRSQIPENIIDDLHKLYKLTNILYDIPENYQKNLIKDVNREPINQIEILRERLINIRNNSIETRIQELFIEMDQLGNYTNSIWFSSLTMDGYMLFYRSLYTIWNYNGRISADLKEKIYILGDPFIGNINEGGLITNIGNLKGICLFVFENFVYGGIDDEHRKIGTMHALTALTIVSMNARNSMYWLYESLG</sequence>
<dbReference type="AlphaFoldDB" id="A0A6C0I0N3"/>
<protein>
    <recommendedName>
        <fullName evidence="1">SAP domain-containing protein</fullName>
    </recommendedName>
</protein>
<dbReference type="Pfam" id="PF02037">
    <property type="entry name" value="SAP"/>
    <property type="match status" value="1"/>
</dbReference>
<proteinExistence type="predicted"/>
<accession>A0A6C0I0N3</accession>